<comment type="caution">
    <text evidence="2">The sequence shown here is derived from an EMBL/GenBank/DDBJ whole genome shotgun (WGS) entry which is preliminary data.</text>
</comment>
<feature type="transmembrane region" description="Helical" evidence="1">
    <location>
        <begin position="6"/>
        <end position="27"/>
    </location>
</feature>
<keyword evidence="3" id="KW-1185">Reference proteome</keyword>
<dbReference type="Proteomes" id="UP000228976">
    <property type="component" value="Unassembled WGS sequence"/>
</dbReference>
<name>A0A261FAA9_9BIFI</name>
<protein>
    <submittedName>
        <fullName evidence="2">Uncharacterized protein</fullName>
    </submittedName>
</protein>
<dbReference type="EMBL" id="MWWU01000002">
    <property type="protein sequence ID" value="OZG56028.1"/>
    <property type="molecule type" value="Genomic_DNA"/>
</dbReference>
<evidence type="ECO:0000313" key="3">
    <source>
        <dbReference type="Proteomes" id="UP000228976"/>
    </source>
</evidence>
<gene>
    <name evidence="2" type="ORF">AEAE_0516</name>
</gene>
<sequence length="79" mass="8573">MTTANIYALTAGIILLLCLSIQIALRIKSNKKQQPNNFSINGYTGASCLLLALLFHASTPFLIGLLLLTMGGYQLDMSR</sequence>
<accession>A0A261FAA9</accession>
<keyword evidence="1" id="KW-0472">Membrane</keyword>
<reference evidence="2 3" key="1">
    <citation type="journal article" date="2017" name="BMC Genomics">
        <title>Comparative genomic and phylogenomic analyses of the Bifidobacteriaceae family.</title>
        <authorList>
            <person name="Lugli G.A."/>
            <person name="Milani C."/>
            <person name="Turroni F."/>
            <person name="Duranti S."/>
            <person name="Mancabelli L."/>
            <person name="Mangifesta M."/>
            <person name="Ferrario C."/>
            <person name="Modesto M."/>
            <person name="Mattarelli P."/>
            <person name="Jiri K."/>
            <person name="van Sinderen D."/>
            <person name="Ventura M."/>
        </authorList>
    </citation>
    <scope>NUCLEOTIDE SEQUENCE [LARGE SCALE GENOMIC DNA]</scope>
    <source>
        <strain evidence="2 3">LMG 21773</strain>
    </source>
</reference>
<evidence type="ECO:0000256" key="1">
    <source>
        <dbReference type="SAM" id="Phobius"/>
    </source>
</evidence>
<dbReference type="RefSeq" id="WP_094689600.1">
    <property type="nucleotide sequence ID" value="NZ_JACBYZ010000001.1"/>
</dbReference>
<proteinExistence type="predicted"/>
<organism evidence="2 3">
    <name type="scientific">Aeriscardovia aeriphila</name>
    <dbReference type="NCBI Taxonomy" id="218139"/>
    <lineage>
        <taxon>Bacteria</taxon>
        <taxon>Bacillati</taxon>
        <taxon>Actinomycetota</taxon>
        <taxon>Actinomycetes</taxon>
        <taxon>Bifidobacteriales</taxon>
        <taxon>Bifidobacteriaceae</taxon>
        <taxon>Aeriscardovia</taxon>
    </lineage>
</organism>
<evidence type="ECO:0000313" key="2">
    <source>
        <dbReference type="EMBL" id="OZG56028.1"/>
    </source>
</evidence>
<feature type="transmembrane region" description="Helical" evidence="1">
    <location>
        <begin position="48"/>
        <end position="73"/>
    </location>
</feature>
<keyword evidence="1" id="KW-1133">Transmembrane helix</keyword>
<keyword evidence="1" id="KW-0812">Transmembrane</keyword>
<dbReference type="AlphaFoldDB" id="A0A261FAA9"/>